<reference evidence="7 8" key="1">
    <citation type="submission" date="2024-10" db="EMBL/GenBank/DDBJ databases">
        <title>The Natural Products Discovery Center: Release of the First 8490 Sequenced Strains for Exploring Actinobacteria Biosynthetic Diversity.</title>
        <authorList>
            <person name="Kalkreuter E."/>
            <person name="Kautsar S.A."/>
            <person name="Yang D."/>
            <person name="Bader C.D."/>
            <person name="Teijaro C.N."/>
            <person name="Fluegel L."/>
            <person name="Davis C.M."/>
            <person name="Simpson J.R."/>
            <person name="Lauterbach L."/>
            <person name="Steele A.D."/>
            <person name="Gui C."/>
            <person name="Meng S."/>
            <person name="Li G."/>
            <person name="Viehrig K."/>
            <person name="Ye F."/>
            <person name="Su P."/>
            <person name="Kiefer A.F."/>
            <person name="Nichols A."/>
            <person name="Cepeda A.J."/>
            <person name="Yan W."/>
            <person name="Fan B."/>
            <person name="Jiang Y."/>
            <person name="Adhikari A."/>
            <person name="Zheng C.-J."/>
            <person name="Schuster L."/>
            <person name="Cowan T.M."/>
            <person name="Smanski M.J."/>
            <person name="Chevrette M.G."/>
            <person name="De Carvalho L.P.S."/>
            <person name="Shen B."/>
        </authorList>
    </citation>
    <scope>NUCLEOTIDE SEQUENCE [LARGE SCALE GENOMIC DNA]</scope>
    <source>
        <strain evidence="7 8">NPDC050545</strain>
    </source>
</reference>
<comment type="similarity">
    <text evidence="1">Belongs to the peptidase S1 family.</text>
</comment>
<keyword evidence="2" id="KW-0645">Protease</keyword>
<dbReference type="Proteomes" id="UP001612741">
    <property type="component" value="Unassembled WGS sequence"/>
</dbReference>
<keyword evidence="8" id="KW-1185">Reference proteome</keyword>
<evidence type="ECO:0000313" key="7">
    <source>
        <dbReference type="EMBL" id="MFI6501262.1"/>
    </source>
</evidence>
<dbReference type="RefSeq" id="WP_397085660.1">
    <property type="nucleotide sequence ID" value="NZ_JBITGY010000007.1"/>
</dbReference>
<dbReference type="EMBL" id="JBITGY010000007">
    <property type="protein sequence ID" value="MFI6501262.1"/>
    <property type="molecule type" value="Genomic_DNA"/>
</dbReference>
<feature type="chain" id="PRO_5046009626" evidence="6">
    <location>
        <begin position="24"/>
        <end position="210"/>
    </location>
</feature>
<protein>
    <submittedName>
        <fullName evidence="7">S1 family peptidase</fullName>
    </submittedName>
</protein>
<keyword evidence="4" id="KW-0720">Serine protease</keyword>
<proteinExistence type="inferred from homology"/>
<evidence type="ECO:0000256" key="5">
    <source>
        <dbReference type="ARBA" id="ARBA00023157"/>
    </source>
</evidence>
<accession>A0ABW7YZA4</accession>
<dbReference type="PRINTS" id="PR00861">
    <property type="entry name" value="ALYTICPTASE"/>
</dbReference>
<dbReference type="InterPro" id="IPR009003">
    <property type="entry name" value="Peptidase_S1_PA"/>
</dbReference>
<keyword evidence="6" id="KW-0732">Signal</keyword>
<dbReference type="SUPFAM" id="SSF50494">
    <property type="entry name" value="Trypsin-like serine proteases"/>
    <property type="match status" value="1"/>
</dbReference>
<gene>
    <name evidence="7" type="ORF">ACIBG2_28060</name>
</gene>
<evidence type="ECO:0000313" key="8">
    <source>
        <dbReference type="Proteomes" id="UP001612741"/>
    </source>
</evidence>
<name>A0ABW7YZA4_9ACTN</name>
<feature type="signal peptide" evidence="6">
    <location>
        <begin position="1"/>
        <end position="23"/>
    </location>
</feature>
<evidence type="ECO:0000256" key="3">
    <source>
        <dbReference type="ARBA" id="ARBA00022801"/>
    </source>
</evidence>
<comment type="caution">
    <text evidence="7">The sequence shown here is derived from an EMBL/GenBank/DDBJ whole genome shotgun (WGS) entry which is preliminary data.</text>
</comment>
<evidence type="ECO:0000256" key="6">
    <source>
        <dbReference type="SAM" id="SignalP"/>
    </source>
</evidence>
<keyword evidence="5" id="KW-1015">Disulfide bond</keyword>
<dbReference type="PIRSF" id="PIRSF001134">
    <property type="entry name" value="Streptogrisin"/>
    <property type="match status" value="1"/>
</dbReference>
<keyword evidence="3" id="KW-0378">Hydrolase</keyword>
<organism evidence="7 8">
    <name type="scientific">Nonomuraea typhae</name>
    <dbReference type="NCBI Taxonomy" id="2603600"/>
    <lineage>
        <taxon>Bacteria</taxon>
        <taxon>Bacillati</taxon>
        <taxon>Actinomycetota</taxon>
        <taxon>Actinomycetes</taxon>
        <taxon>Streptosporangiales</taxon>
        <taxon>Streptosporangiaceae</taxon>
        <taxon>Nonomuraea</taxon>
    </lineage>
</organism>
<evidence type="ECO:0000256" key="4">
    <source>
        <dbReference type="ARBA" id="ARBA00022825"/>
    </source>
</evidence>
<evidence type="ECO:0000256" key="2">
    <source>
        <dbReference type="ARBA" id="ARBA00022670"/>
    </source>
</evidence>
<evidence type="ECO:0000256" key="1">
    <source>
        <dbReference type="ARBA" id="ARBA00007664"/>
    </source>
</evidence>
<dbReference type="InterPro" id="IPR043504">
    <property type="entry name" value="Peptidase_S1_PA_chymotrypsin"/>
</dbReference>
<dbReference type="CDD" id="cd21112">
    <property type="entry name" value="alphaLP-like"/>
    <property type="match status" value="1"/>
</dbReference>
<sequence length="210" mass="20909">MVLRSIVASLVLAAGLVTAPAAAYPVRGGDGFSVGASARCTIGASVAGGYVIAGDCATTGSTVRGFNGVVQGTVMGTSFPGSSSGWVRVNSSWTPRGVVSNGAGGEVRVTGTQPAPIGAAVCRSGSQTGWHCGTITRRNVTVTFPQGSLHGLIETNICAEPGDKGAPLMAGGHLQGILVGGTGNCSTGGRSYYQPIIPILQRYGLTLLSG</sequence>
<dbReference type="InterPro" id="IPR001316">
    <property type="entry name" value="Pept_S1A_streptogrisin"/>
</dbReference>
<dbReference type="Gene3D" id="2.40.10.10">
    <property type="entry name" value="Trypsin-like serine proteases"/>
    <property type="match status" value="2"/>
</dbReference>